<reference evidence="1" key="1">
    <citation type="submission" date="2022-08" db="EMBL/GenBank/DDBJ databases">
        <title>Novel sulfate-reducing endosymbionts in the free-living metamonad Anaeramoeba.</title>
        <authorList>
            <person name="Jerlstrom-Hultqvist J."/>
            <person name="Cepicka I."/>
            <person name="Gallot-Lavallee L."/>
            <person name="Salas-Leiva D."/>
            <person name="Curtis B.A."/>
            <person name="Zahonova K."/>
            <person name="Pipaliya S."/>
            <person name="Dacks J."/>
            <person name="Roger A.J."/>
        </authorList>
    </citation>
    <scope>NUCLEOTIDE SEQUENCE</scope>
    <source>
        <strain evidence="1">Schooner1</strain>
    </source>
</reference>
<dbReference type="Pfam" id="PF01344">
    <property type="entry name" value="Kelch_1"/>
    <property type="match status" value="1"/>
</dbReference>
<dbReference type="Proteomes" id="UP001150062">
    <property type="component" value="Unassembled WGS sequence"/>
</dbReference>
<organism evidence="1 2">
    <name type="scientific">Anaeramoeba flamelloides</name>
    <dbReference type="NCBI Taxonomy" id="1746091"/>
    <lineage>
        <taxon>Eukaryota</taxon>
        <taxon>Metamonada</taxon>
        <taxon>Anaeramoebidae</taxon>
        <taxon>Anaeramoeba</taxon>
    </lineage>
</organism>
<name>A0ABQ8YWQ1_9EUKA</name>
<dbReference type="InterPro" id="IPR015915">
    <property type="entry name" value="Kelch-typ_b-propeller"/>
</dbReference>
<sequence length="73" mass="8409">MSRIDLSVINDKQKAPQLGKCHLQFHNQHPAPGLLTMNHYKGCLYVYGGRSSNSESVDDIWCFDLEKRTWSKN</sequence>
<accession>A0ABQ8YWQ1</accession>
<dbReference type="EMBL" id="JAOAOG010000103">
    <property type="protein sequence ID" value="KAJ6249022.1"/>
    <property type="molecule type" value="Genomic_DNA"/>
</dbReference>
<protein>
    <recommendedName>
        <fullName evidence="3">Kelch repeat-containing protein</fullName>
    </recommendedName>
</protein>
<gene>
    <name evidence="1" type="ORF">M0813_00181</name>
</gene>
<evidence type="ECO:0000313" key="2">
    <source>
        <dbReference type="Proteomes" id="UP001150062"/>
    </source>
</evidence>
<comment type="caution">
    <text evidence="1">The sequence shown here is derived from an EMBL/GenBank/DDBJ whole genome shotgun (WGS) entry which is preliminary data.</text>
</comment>
<dbReference type="SUPFAM" id="SSF117281">
    <property type="entry name" value="Kelch motif"/>
    <property type="match status" value="1"/>
</dbReference>
<dbReference type="InterPro" id="IPR006652">
    <property type="entry name" value="Kelch_1"/>
</dbReference>
<evidence type="ECO:0008006" key="3">
    <source>
        <dbReference type="Google" id="ProtNLM"/>
    </source>
</evidence>
<keyword evidence="2" id="KW-1185">Reference proteome</keyword>
<evidence type="ECO:0000313" key="1">
    <source>
        <dbReference type="EMBL" id="KAJ6249022.1"/>
    </source>
</evidence>
<proteinExistence type="predicted"/>
<dbReference type="Gene3D" id="2.120.10.80">
    <property type="entry name" value="Kelch-type beta propeller"/>
    <property type="match status" value="1"/>
</dbReference>